<dbReference type="EMBL" id="SZUA01000003">
    <property type="protein sequence ID" value="TKR29600.1"/>
    <property type="molecule type" value="Genomic_DNA"/>
</dbReference>
<name>A0A4U5JJ60_9GAMM</name>
<dbReference type="GO" id="GO:0004519">
    <property type="term" value="F:endonuclease activity"/>
    <property type="evidence" value="ECO:0007669"/>
    <property type="project" value="InterPro"/>
</dbReference>
<dbReference type="InterPro" id="IPR007560">
    <property type="entry name" value="Restrct_endonuc_IV_Mrr"/>
</dbReference>
<sequence length="321" mass="35873">MSEIDRFFQLLSSLPGKSYDRELDFIRDVIPTLAEILGYSEAETFYELAAGRYRADVVLTNSIDSTPWVVIELKRKQARNLGDWAYQIKNYLSAFGSRTGVVLSTEVLILVHEGQTVTFSLRDLTPHEAAHILQSISRATQPAPASGISHHESEIANLIEAAETAADNEKKGKSLEALARALIRSVPSLACKYANLQTRSSEIDIVVEYDSLRGRIQLLEESGRYILVECKNWNKPAGVAPVRDFMGKLDKCKIRLGVLFSKNGVTGVDSGADALREIQSRFDRDGVYVLVFSLEDVRRIENGKDFINKLDQKADALRFDM</sequence>
<reference evidence="2 3" key="1">
    <citation type="submission" date="2019-04" db="EMBL/GenBank/DDBJ databases">
        <title>Reference strain of H23.</title>
        <authorList>
            <person name="Luo X."/>
        </authorList>
    </citation>
    <scope>NUCLEOTIDE SEQUENCE [LARGE SCALE GENOMIC DNA]</scope>
    <source>
        <strain evidence="2 3">H23</strain>
    </source>
</reference>
<dbReference type="InterPro" id="IPR011335">
    <property type="entry name" value="Restrct_endonuc-II-like"/>
</dbReference>
<accession>A0A4U5JJ60</accession>
<dbReference type="Proteomes" id="UP000308707">
    <property type="component" value="Unassembled WGS sequence"/>
</dbReference>
<dbReference type="RefSeq" id="WP_137268003.1">
    <property type="nucleotide sequence ID" value="NZ_SZUA01000003.1"/>
</dbReference>
<evidence type="ECO:0000313" key="3">
    <source>
        <dbReference type="Proteomes" id="UP000308707"/>
    </source>
</evidence>
<keyword evidence="3" id="KW-1185">Reference proteome</keyword>
<dbReference type="SUPFAM" id="SSF52980">
    <property type="entry name" value="Restriction endonuclease-like"/>
    <property type="match status" value="1"/>
</dbReference>
<dbReference type="GO" id="GO:0003677">
    <property type="term" value="F:DNA binding"/>
    <property type="evidence" value="ECO:0007669"/>
    <property type="project" value="InterPro"/>
</dbReference>
<proteinExistence type="predicted"/>
<evidence type="ECO:0000259" key="1">
    <source>
        <dbReference type="Pfam" id="PF04471"/>
    </source>
</evidence>
<comment type="caution">
    <text evidence="2">The sequence shown here is derived from an EMBL/GenBank/DDBJ whole genome shotgun (WGS) entry which is preliminary data.</text>
</comment>
<dbReference type="OrthoDB" id="5782056at2"/>
<feature type="domain" description="Restriction endonuclease type IV Mrr" evidence="1">
    <location>
        <begin position="197"/>
        <end position="266"/>
    </location>
</feature>
<organism evidence="2 3">
    <name type="scientific">Luteimonas gilva</name>
    <dbReference type="NCBI Taxonomy" id="2572684"/>
    <lineage>
        <taxon>Bacteria</taxon>
        <taxon>Pseudomonadati</taxon>
        <taxon>Pseudomonadota</taxon>
        <taxon>Gammaproteobacteria</taxon>
        <taxon>Lysobacterales</taxon>
        <taxon>Lysobacteraceae</taxon>
        <taxon>Luteimonas</taxon>
    </lineage>
</organism>
<protein>
    <recommendedName>
        <fullName evidence="1">Restriction endonuclease type IV Mrr domain-containing protein</fullName>
    </recommendedName>
</protein>
<dbReference type="AlphaFoldDB" id="A0A4U5JJ60"/>
<gene>
    <name evidence="2" type="ORF">FCE95_15845</name>
</gene>
<dbReference type="GO" id="GO:0009307">
    <property type="term" value="P:DNA restriction-modification system"/>
    <property type="evidence" value="ECO:0007669"/>
    <property type="project" value="InterPro"/>
</dbReference>
<dbReference type="Pfam" id="PF04471">
    <property type="entry name" value="Mrr_cat"/>
    <property type="match status" value="1"/>
</dbReference>
<evidence type="ECO:0000313" key="2">
    <source>
        <dbReference type="EMBL" id="TKR29600.1"/>
    </source>
</evidence>